<dbReference type="Gene3D" id="2.60.40.10">
    <property type="entry name" value="Immunoglobulins"/>
    <property type="match status" value="1"/>
</dbReference>
<protein>
    <submittedName>
        <fullName evidence="3">FecR family protein</fullName>
    </submittedName>
</protein>
<evidence type="ECO:0000256" key="1">
    <source>
        <dbReference type="SAM" id="SignalP"/>
    </source>
</evidence>
<name>A0A345UMS1_9BACT</name>
<dbReference type="EMBL" id="CP027806">
    <property type="protein sequence ID" value="AXJ01773.1"/>
    <property type="molecule type" value="Genomic_DNA"/>
</dbReference>
<dbReference type="AlphaFoldDB" id="A0A345UMS1"/>
<reference evidence="3 4" key="1">
    <citation type="submission" date="2018-03" db="EMBL/GenBank/DDBJ databases">
        <title>Phenotypic and genomic properties of Cyclonatronum proteinivorum gen. nov., sp. nov., a haloalkaliphilic bacteroidete from soda lakes possessing Na+-translocating rhodopsin.</title>
        <authorList>
            <person name="Toshchakov S.V."/>
            <person name="Korzhenkov A."/>
            <person name="Samarov N.I."/>
            <person name="Kublanov I.V."/>
            <person name="Muntyan M.S."/>
            <person name="Sorokin D.Y."/>
        </authorList>
    </citation>
    <scope>NUCLEOTIDE SEQUENCE [LARGE SCALE GENOMIC DNA]</scope>
    <source>
        <strain evidence="3 4">Omega</strain>
    </source>
</reference>
<accession>A0A345UMS1</accession>
<dbReference type="PANTHER" id="PTHR38731">
    <property type="entry name" value="LIPL45-RELATED LIPOPROTEIN-RELATED"/>
    <property type="match status" value="1"/>
</dbReference>
<keyword evidence="1" id="KW-0732">Signal</keyword>
<dbReference type="InterPro" id="IPR006860">
    <property type="entry name" value="FecR"/>
</dbReference>
<evidence type="ECO:0000313" key="4">
    <source>
        <dbReference type="Proteomes" id="UP000254808"/>
    </source>
</evidence>
<dbReference type="Proteomes" id="UP000254808">
    <property type="component" value="Chromosome"/>
</dbReference>
<sequence>MLTFFPAGFCKTALPLLLGLLLPLTLQAQQTDSIDFPASQIAEISTRFAGSPQNWPIVNSLAEYDPQTNRFYLSAADINLLRAFRDGFAQVEESRALYTTLIDRGARVLAREELQTLEGKFDRFRAHVNEAAITAATETAAEIAAFSQDVSELVEARRLMQVEARLEEIENIVESRRGLLGRWASAETGDLLQQDDGIRTGEDSQARLEFVDGSDITLSANTTAVIRKSSVDRITNRSEVDIELSSGGVLTRLSAAARNQATYNLETPTSSSQINSSSFWAENRSDEITTMSNYDGIVLVSAGNMEVNLAENEGTIVRRGQGPSAPIRLLPAPSTDWARPDTVIYINRLDLAWQAVSGARRYEVDLARRDTFLGNVRTFRANEPQLTLTDIPTGLNYVRIRAFDENELRGIDSRTLQVLYVESTSPPPLILDSAFRPEVVYSFSRETEITGTTEARSRLQINGERVSVGPDGRFRKPLTITGEALEVSLTATNAAGLTREVNRTLRYVDTARLFDLNWSAPVQDGQLQRMPRMLVRGRAYAFLTIEAQINGQVLRQRAGNNGDWALQFEPDEAAQITIRFIDRESGNTVAERSFPFTPIR</sequence>
<dbReference type="Gene3D" id="2.60.120.1440">
    <property type="match status" value="1"/>
</dbReference>
<dbReference type="InterPro" id="IPR013783">
    <property type="entry name" value="Ig-like_fold"/>
</dbReference>
<dbReference type="RefSeq" id="WP_164682766.1">
    <property type="nucleotide sequence ID" value="NZ_CP027806.1"/>
</dbReference>
<organism evidence="3 4">
    <name type="scientific">Cyclonatronum proteinivorum</name>
    <dbReference type="NCBI Taxonomy" id="1457365"/>
    <lineage>
        <taxon>Bacteria</taxon>
        <taxon>Pseudomonadati</taxon>
        <taxon>Balneolota</taxon>
        <taxon>Balneolia</taxon>
        <taxon>Balneolales</taxon>
        <taxon>Cyclonatronaceae</taxon>
        <taxon>Cyclonatronum</taxon>
    </lineage>
</organism>
<dbReference type="KEGG" id="cprv:CYPRO_2531"/>
<proteinExistence type="predicted"/>
<feature type="chain" id="PRO_5016741202" evidence="1">
    <location>
        <begin position="29"/>
        <end position="600"/>
    </location>
</feature>
<keyword evidence="4" id="KW-1185">Reference proteome</keyword>
<evidence type="ECO:0000259" key="2">
    <source>
        <dbReference type="Pfam" id="PF04773"/>
    </source>
</evidence>
<gene>
    <name evidence="3" type="ORF">CYPRO_2531</name>
</gene>
<dbReference type="PANTHER" id="PTHR38731:SF1">
    <property type="entry name" value="FECR PROTEIN DOMAIN-CONTAINING PROTEIN"/>
    <property type="match status" value="1"/>
</dbReference>
<feature type="signal peptide" evidence="1">
    <location>
        <begin position="1"/>
        <end position="28"/>
    </location>
</feature>
<evidence type="ECO:0000313" key="3">
    <source>
        <dbReference type="EMBL" id="AXJ01773.1"/>
    </source>
</evidence>
<feature type="domain" description="FecR protein" evidence="2">
    <location>
        <begin position="198"/>
        <end position="289"/>
    </location>
</feature>
<dbReference type="Pfam" id="PF04773">
    <property type="entry name" value="FecR"/>
    <property type="match status" value="1"/>
</dbReference>